<evidence type="ECO:0000313" key="3">
    <source>
        <dbReference type="EMBL" id="CAF1348231.1"/>
    </source>
</evidence>
<evidence type="ECO:0000313" key="4">
    <source>
        <dbReference type="EMBL" id="CAF4081133.1"/>
    </source>
</evidence>
<dbReference type="EMBL" id="CAJOBC010062855">
    <property type="protein sequence ID" value="CAF4215926.1"/>
    <property type="molecule type" value="Genomic_DNA"/>
</dbReference>
<reference evidence="3" key="1">
    <citation type="submission" date="2021-02" db="EMBL/GenBank/DDBJ databases">
        <authorList>
            <person name="Nowell W R."/>
        </authorList>
    </citation>
    <scope>NUCLEOTIDE SEQUENCE</scope>
</reference>
<keyword evidence="1" id="KW-0472">Membrane</keyword>
<dbReference type="Proteomes" id="UP000677228">
    <property type="component" value="Unassembled WGS sequence"/>
</dbReference>
<dbReference type="EMBL" id="CAJOBA010039664">
    <property type="protein sequence ID" value="CAF4081133.1"/>
    <property type="molecule type" value="Genomic_DNA"/>
</dbReference>
<protein>
    <submittedName>
        <fullName evidence="3">Uncharacterized protein</fullName>
    </submittedName>
</protein>
<dbReference type="Pfam" id="PF13385">
    <property type="entry name" value="Laminin_G_3"/>
    <property type="match status" value="2"/>
</dbReference>
<comment type="caution">
    <text evidence="3">The sequence shown here is derived from an EMBL/GenBank/DDBJ whole genome shotgun (WGS) entry which is preliminary data.</text>
</comment>
<dbReference type="SUPFAM" id="SSF49899">
    <property type="entry name" value="Concanavalin A-like lectins/glucanases"/>
    <property type="match status" value="2"/>
</dbReference>
<dbReference type="Proteomes" id="UP000663829">
    <property type="component" value="Unassembled WGS sequence"/>
</dbReference>
<dbReference type="OrthoDB" id="347083at2759"/>
<keyword evidence="1" id="KW-1133">Transmembrane helix</keyword>
<evidence type="ECO:0000313" key="5">
    <source>
        <dbReference type="EMBL" id="CAF4215926.1"/>
    </source>
</evidence>
<dbReference type="InterPro" id="IPR013320">
    <property type="entry name" value="ConA-like_dom_sf"/>
</dbReference>
<evidence type="ECO:0000313" key="6">
    <source>
        <dbReference type="Proteomes" id="UP000663829"/>
    </source>
</evidence>
<organism evidence="3 6">
    <name type="scientific">Didymodactylos carnosus</name>
    <dbReference type="NCBI Taxonomy" id="1234261"/>
    <lineage>
        <taxon>Eukaryota</taxon>
        <taxon>Metazoa</taxon>
        <taxon>Spiralia</taxon>
        <taxon>Gnathifera</taxon>
        <taxon>Rotifera</taxon>
        <taxon>Eurotatoria</taxon>
        <taxon>Bdelloidea</taxon>
        <taxon>Philodinida</taxon>
        <taxon>Philodinidae</taxon>
        <taxon>Didymodactylos</taxon>
    </lineage>
</organism>
<accession>A0A815HA33</accession>
<proteinExistence type="predicted"/>
<sequence length="525" mass="57953">MPRIPYTAPKKQPPTSFLSDNTTTVIQKTTANERAVSPTVTQTNVNVIPSKHKFSFNRPQWMTNKFLLIAVISASVIILLVIIIPIAVTFSRKGVSTTVTSTASTVISAYWSFDGNANDLYGNYSGSLVGSASYGSVGNTFFGTGQMFTMSSSNSYMQVPASLYFNLNSISFTFEAYIYLNSISGDQPIFGQCTSTTSTNQCLFLIVRSSKLYMGFNYNDLLGTTTLSASTWYHVAFVYNYQTFQQIIYIDGIQDAVRSSTTPYLGNNGSITIGYSLLITSQTYFYGYIDNVALTTRAKSATELLNDATQIWYFSFDQPSVYYDQGPNRLNSSNVVSLTSVSGKVNQGIRITTTSSYFQTLGYPYTGYPTNKPLTFAMWINPTSINSGILLHISSTQYGYSNQQELLGLTLSGQIVAQIYSYTPLNGYPAVIGPFISLNVWTHIAYTLSTTNGLTLYVNGVSQGSTGTITSYYLANTVMYITLGYSFGYQNNYIFYSTGFQGSFDEFYGYRRELSAAEIYSLANP</sequence>
<evidence type="ECO:0000256" key="1">
    <source>
        <dbReference type="SAM" id="Phobius"/>
    </source>
</evidence>
<keyword evidence="1" id="KW-0812">Transmembrane</keyword>
<dbReference type="Gene3D" id="2.60.120.200">
    <property type="match status" value="2"/>
</dbReference>
<evidence type="ECO:0000313" key="2">
    <source>
        <dbReference type="EMBL" id="CAF1276070.1"/>
    </source>
</evidence>
<keyword evidence="6" id="KW-1185">Reference proteome</keyword>
<dbReference type="AlphaFoldDB" id="A0A815HA33"/>
<dbReference type="Proteomes" id="UP000682733">
    <property type="component" value="Unassembled WGS sequence"/>
</dbReference>
<dbReference type="EMBL" id="CAJNOQ010014769">
    <property type="protein sequence ID" value="CAF1348231.1"/>
    <property type="molecule type" value="Genomic_DNA"/>
</dbReference>
<name>A0A815HA33_9BILA</name>
<gene>
    <name evidence="3" type="ORF">GPM918_LOCUS30773</name>
    <name evidence="2" type="ORF">OVA965_LOCUS27415</name>
    <name evidence="5" type="ORF">SRO942_LOCUS31399</name>
    <name evidence="4" type="ORF">TMI583_LOCUS28159</name>
</gene>
<dbReference type="Proteomes" id="UP000681722">
    <property type="component" value="Unassembled WGS sequence"/>
</dbReference>
<feature type="transmembrane region" description="Helical" evidence="1">
    <location>
        <begin position="66"/>
        <end position="88"/>
    </location>
</feature>
<dbReference type="EMBL" id="CAJNOK010018103">
    <property type="protein sequence ID" value="CAF1276070.1"/>
    <property type="molecule type" value="Genomic_DNA"/>
</dbReference>